<dbReference type="InterPro" id="IPR003599">
    <property type="entry name" value="Ig_sub"/>
</dbReference>
<feature type="domain" description="Ig-like" evidence="7">
    <location>
        <begin position="112"/>
        <end position="214"/>
    </location>
</feature>
<keyword evidence="5" id="KW-0472">Membrane</keyword>
<evidence type="ECO:0000313" key="8">
    <source>
        <dbReference type="Proteomes" id="UP000221080"/>
    </source>
</evidence>
<dbReference type="PROSITE" id="PS50835">
    <property type="entry name" value="IG_LIKE"/>
    <property type="match status" value="2"/>
</dbReference>
<feature type="domain" description="Ig-like" evidence="7">
    <location>
        <begin position="217"/>
        <end position="291"/>
    </location>
</feature>
<proteinExistence type="predicted"/>
<dbReference type="InterPro" id="IPR036179">
    <property type="entry name" value="Ig-like_dom_sf"/>
</dbReference>
<sequence length="342" mass="36823">MDLHAVCCSLLLLSCTGVCFGQEVLLPERINRAVGENVVITPIRIPDPPHHIIRWRFNEISILSGPPSGIIIQPPYTDRVILDPTTLALELRSLTENDTGLYFLTIDTPTNPFTGVTSLQVFEKISGVALTGPTNDLIEGVSSATLSCNANGTIYSAEWMKDNQKLSASDSITFSNDNRSVMISPVRRTDSGEYKCTLSNPISSDTATYRMIVNFGPDNVIIDGPVEMEEGNKLTLSCRSESTPNASYKWMFNGTLPEVNTAVFTVEQTTFMDTGNYTCMASNHVTRRDASGSHVLVVKEKGSMGGGGESLSAGAIAGIVIGVLLGVAGIAGLIFYFVKGRK</sequence>
<keyword evidence="3" id="KW-0325">Glycoprotein</keyword>
<evidence type="ECO:0000256" key="2">
    <source>
        <dbReference type="ARBA" id="ARBA00023157"/>
    </source>
</evidence>
<dbReference type="AlphaFoldDB" id="A0A979EU03"/>
<dbReference type="Gene3D" id="2.60.40.10">
    <property type="entry name" value="Immunoglobulins"/>
    <property type="match status" value="3"/>
</dbReference>
<evidence type="ECO:0000256" key="6">
    <source>
        <dbReference type="SAM" id="SignalP"/>
    </source>
</evidence>
<keyword evidence="4" id="KW-0393">Immunoglobulin domain</keyword>
<dbReference type="Pfam" id="PF13927">
    <property type="entry name" value="Ig_3"/>
    <property type="match status" value="1"/>
</dbReference>
<evidence type="ECO:0000256" key="1">
    <source>
        <dbReference type="ARBA" id="ARBA00022729"/>
    </source>
</evidence>
<gene>
    <name evidence="9" type="primary">LOC108262935</name>
</gene>
<organism evidence="8 9">
    <name type="scientific">Ictalurus punctatus</name>
    <name type="common">Channel catfish</name>
    <name type="synonym">Silurus punctatus</name>
    <dbReference type="NCBI Taxonomy" id="7998"/>
    <lineage>
        <taxon>Eukaryota</taxon>
        <taxon>Metazoa</taxon>
        <taxon>Chordata</taxon>
        <taxon>Craniata</taxon>
        <taxon>Vertebrata</taxon>
        <taxon>Euteleostomi</taxon>
        <taxon>Actinopterygii</taxon>
        <taxon>Neopterygii</taxon>
        <taxon>Teleostei</taxon>
        <taxon>Ostariophysi</taxon>
        <taxon>Siluriformes</taxon>
        <taxon>Ictaluridae</taxon>
        <taxon>Ictalurus</taxon>
    </lineage>
</organism>
<reference evidence="8" key="1">
    <citation type="journal article" date="2016" name="Nat. Commun.">
        <title>The channel catfish genome sequence provides insights into the evolution of scale formation in teleosts.</title>
        <authorList>
            <person name="Liu Z."/>
            <person name="Liu S."/>
            <person name="Yao J."/>
            <person name="Bao L."/>
            <person name="Zhang J."/>
            <person name="Li Y."/>
            <person name="Jiang C."/>
            <person name="Sun L."/>
            <person name="Wang R."/>
            <person name="Zhang Y."/>
            <person name="Zhou T."/>
            <person name="Zeng Q."/>
            <person name="Fu Q."/>
            <person name="Gao S."/>
            <person name="Li N."/>
            <person name="Koren S."/>
            <person name="Jiang Y."/>
            <person name="Zimin A."/>
            <person name="Xu P."/>
            <person name="Phillippy A.M."/>
            <person name="Geng X."/>
            <person name="Song L."/>
            <person name="Sun F."/>
            <person name="Li C."/>
            <person name="Wang X."/>
            <person name="Chen A."/>
            <person name="Jin Y."/>
            <person name="Yuan Z."/>
            <person name="Yang Y."/>
            <person name="Tan S."/>
            <person name="Peatman E."/>
            <person name="Lu J."/>
            <person name="Qin Z."/>
            <person name="Dunham R."/>
            <person name="Li Z."/>
            <person name="Sonstegard T."/>
            <person name="Feng J."/>
            <person name="Danzmann R.G."/>
            <person name="Schroeder S."/>
            <person name="Scheffler B."/>
            <person name="Duke M.V."/>
            <person name="Ballard L."/>
            <person name="Kucuktas H."/>
            <person name="Kaltenboeck L."/>
            <person name="Liu H."/>
            <person name="Armbruster J."/>
            <person name="Xie Y."/>
            <person name="Kirby M.L."/>
            <person name="Tian Y."/>
            <person name="Flanagan M.E."/>
            <person name="Mu W."/>
            <person name="Waldbieser G.C."/>
        </authorList>
    </citation>
    <scope>NUCLEOTIDE SEQUENCE [LARGE SCALE GENOMIC DNA]</scope>
    <source>
        <strain evidence="8">SDA103</strain>
    </source>
</reference>
<dbReference type="Pfam" id="PF07679">
    <property type="entry name" value="I-set"/>
    <property type="match status" value="1"/>
</dbReference>
<dbReference type="PANTHER" id="PTHR44337">
    <property type="entry name" value="CARCINOEMBRYONIC ANTIGEN-RELATED CELL ADHESION MOLECULE 8"/>
    <property type="match status" value="1"/>
</dbReference>
<name>A0A979EU03_ICTPU</name>
<reference evidence="9" key="2">
    <citation type="submission" date="2025-08" db="UniProtKB">
        <authorList>
            <consortium name="RefSeq"/>
        </authorList>
    </citation>
    <scope>IDENTIFICATION</scope>
    <source>
        <tissue evidence="9">Blood</tissue>
    </source>
</reference>
<dbReference type="InterPro" id="IPR013783">
    <property type="entry name" value="Ig-like_fold"/>
</dbReference>
<evidence type="ECO:0000313" key="9">
    <source>
        <dbReference type="RefSeq" id="XP_047011286.1"/>
    </source>
</evidence>
<dbReference type="Proteomes" id="UP000221080">
    <property type="component" value="Chromosome 1"/>
</dbReference>
<dbReference type="InterPro" id="IPR007110">
    <property type="entry name" value="Ig-like_dom"/>
</dbReference>
<dbReference type="PANTHER" id="PTHR44337:SF16">
    <property type="entry name" value="CARCINOEMBRYONIC ANTIGEN-RELATED CELL ADHESION MOLECULE 20-LIKE-RELATED"/>
    <property type="match status" value="1"/>
</dbReference>
<dbReference type="OrthoDB" id="10012075at2759"/>
<keyword evidence="1 6" id="KW-0732">Signal</keyword>
<accession>A0A979EU03</accession>
<dbReference type="SUPFAM" id="SSF48726">
    <property type="entry name" value="Immunoglobulin"/>
    <property type="match status" value="3"/>
</dbReference>
<dbReference type="KEGG" id="ipu:108262935"/>
<evidence type="ECO:0000256" key="3">
    <source>
        <dbReference type="ARBA" id="ARBA00023180"/>
    </source>
</evidence>
<evidence type="ECO:0000259" key="7">
    <source>
        <dbReference type="PROSITE" id="PS50835"/>
    </source>
</evidence>
<dbReference type="GeneID" id="108262935"/>
<feature type="chain" id="PRO_5037386749" evidence="6">
    <location>
        <begin position="22"/>
        <end position="342"/>
    </location>
</feature>
<protein>
    <submittedName>
        <fullName evidence="9">Carcinoembryonic antigen-related cell adhesion molecule 20</fullName>
    </submittedName>
</protein>
<dbReference type="InterPro" id="IPR052598">
    <property type="entry name" value="IgSF_CEA-related"/>
</dbReference>
<keyword evidence="5" id="KW-0812">Transmembrane</keyword>
<evidence type="ECO:0000256" key="4">
    <source>
        <dbReference type="ARBA" id="ARBA00023319"/>
    </source>
</evidence>
<dbReference type="InterPro" id="IPR003598">
    <property type="entry name" value="Ig_sub2"/>
</dbReference>
<feature type="signal peptide" evidence="6">
    <location>
        <begin position="1"/>
        <end position="21"/>
    </location>
</feature>
<dbReference type="RefSeq" id="XP_047011286.1">
    <property type="nucleotide sequence ID" value="XM_047155330.2"/>
</dbReference>
<keyword evidence="5" id="KW-1133">Transmembrane helix</keyword>
<keyword evidence="2" id="KW-1015">Disulfide bond</keyword>
<evidence type="ECO:0000256" key="5">
    <source>
        <dbReference type="SAM" id="Phobius"/>
    </source>
</evidence>
<dbReference type="SMART" id="SM00409">
    <property type="entry name" value="IG"/>
    <property type="match status" value="3"/>
</dbReference>
<feature type="transmembrane region" description="Helical" evidence="5">
    <location>
        <begin position="313"/>
        <end position="338"/>
    </location>
</feature>
<dbReference type="SMART" id="SM00408">
    <property type="entry name" value="IGc2"/>
    <property type="match status" value="2"/>
</dbReference>
<dbReference type="CDD" id="cd12087">
    <property type="entry name" value="TM_EGFR-like"/>
    <property type="match status" value="1"/>
</dbReference>
<dbReference type="InterPro" id="IPR013098">
    <property type="entry name" value="Ig_I-set"/>
</dbReference>
<keyword evidence="8" id="KW-1185">Reference proteome</keyword>